<keyword evidence="3" id="KW-0234">DNA repair</keyword>
<dbReference type="InterPro" id="IPR030841">
    <property type="entry name" value="NTH1"/>
</dbReference>
<dbReference type="eggNOG" id="KOG1921">
    <property type="taxonomic scope" value="Eukaryota"/>
</dbReference>
<feature type="domain" description="HhH-GPD" evidence="6">
    <location>
        <begin position="57"/>
        <end position="205"/>
    </location>
</feature>
<dbReference type="KEGG" id="mlr:MELLADRAFT_26899"/>
<dbReference type="GO" id="GO:0005634">
    <property type="term" value="C:nucleus"/>
    <property type="evidence" value="ECO:0007669"/>
    <property type="project" value="InterPro"/>
</dbReference>
<evidence type="ECO:0000313" key="8">
    <source>
        <dbReference type="Proteomes" id="UP000001072"/>
    </source>
</evidence>
<dbReference type="HOGENOM" id="CLU_012862_4_2_1"/>
<keyword evidence="8" id="KW-1185">Reference proteome</keyword>
<keyword evidence="4" id="KW-0456">Lyase</keyword>
<dbReference type="CDD" id="cd00056">
    <property type="entry name" value="ENDO3c"/>
    <property type="match status" value="1"/>
</dbReference>
<dbReference type="InterPro" id="IPR003265">
    <property type="entry name" value="HhH-GPD_domain"/>
</dbReference>
<feature type="non-terminal residue" evidence="7">
    <location>
        <position position="1"/>
    </location>
</feature>
<dbReference type="OrthoDB" id="2099276at2759"/>
<dbReference type="Proteomes" id="UP000001072">
    <property type="component" value="Unassembled WGS sequence"/>
</dbReference>
<dbReference type="GO" id="GO:0016829">
    <property type="term" value="F:lyase activity"/>
    <property type="evidence" value="ECO:0007669"/>
    <property type="project" value="UniProtKB-KW"/>
</dbReference>
<feature type="non-terminal residue" evidence="7">
    <location>
        <position position="228"/>
    </location>
</feature>
<keyword evidence="1" id="KW-0227">DNA damage</keyword>
<dbReference type="SMART" id="SM00478">
    <property type="entry name" value="ENDO3c"/>
    <property type="match status" value="1"/>
</dbReference>
<dbReference type="PANTHER" id="PTHR43286">
    <property type="entry name" value="ENDONUCLEASE III-LIKE PROTEIN 1"/>
    <property type="match status" value="1"/>
</dbReference>
<dbReference type="STRING" id="747676.F4RCZ0"/>
<dbReference type="InterPro" id="IPR023170">
    <property type="entry name" value="HhH_base_excis_C"/>
</dbReference>
<reference evidence="8" key="1">
    <citation type="journal article" date="2011" name="Proc. Natl. Acad. Sci. U.S.A.">
        <title>Obligate biotrophy features unraveled by the genomic analysis of rust fungi.</title>
        <authorList>
            <person name="Duplessis S."/>
            <person name="Cuomo C.A."/>
            <person name="Lin Y.-C."/>
            <person name="Aerts A."/>
            <person name="Tisserant E."/>
            <person name="Veneault-Fourrey C."/>
            <person name="Joly D.L."/>
            <person name="Hacquard S."/>
            <person name="Amselem J."/>
            <person name="Cantarel B.L."/>
            <person name="Chiu R."/>
            <person name="Coutinho P.M."/>
            <person name="Feau N."/>
            <person name="Field M."/>
            <person name="Frey P."/>
            <person name="Gelhaye E."/>
            <person name="Goldberg J."/>
            <person name="Grabherr M.G."/>
            <person name="Kodira C.D."/>
            <person name="Kohler A."/>
            <person name="Kuees U."/>
            <person name="Lindquist E.A."/>
            <person name="Lucas S.M."/>
            <person name="Mago R."/>
            <person name="Mauceli E."/>
            <person name="Morin E."/>
            <person name="Murat C."/>
            <person name="Pangilinan J.L."/>
            <person name="Park R."/>
            <person name="Pearson M."/>
            <person name="Quesneville H."/>
            <person name="Rouhier N."/>
            <person name="Sakthikumar S."/>
            <person name="Salamov A.A."/>
            <person name="Schmutz J."/>
            <person name="Selles B."/>
            <person name="Shapiro H."/>
            <person name="Tanguay P."/>
            <person name="Tuskan G.A."/>
            <person name="Henrissat B."/>
            <person name="Van de Peer Y."/>
            <person name="Rouze P."/>
            <person name="Ellis J.G."/>
            <person name="Dodds P.N."/>
            <person name="Schein J.E."/>
            <person name="Zhong S."/>
            <person name="Hamelin R.C."/>
            <person name="Grigoriev I.V."/>
            <person name="Szabo L.J."/>
            <person name="Martin F."/>
        </authorList>
    </citation>
    <scope>NUCLEOTIDE SEQUENCE [LARGE SCALE GENOMIC DNA]</scope>
    <source>
        <strain evidence="8">98AG31 / pathotype 3-4-7</strain>
    </source>
</reference>
<keyword evidence="2" id="KW-0378">Hydrolase</keyword>
<dbReference type="GO" id="GO:0000703">
    <property type="term" value="F:oxidized pyrimidine nucleobase lesion DNA N-glycosylase activity"/>
    <property type="evidence" value="ECO:0007669"/>
    <property type="project" value="TreeGrafter"/>
</dbReference>
<name>F4RCZ0_MELLP</name>
<protein>
    <recommendedName>
        <fullName evidence="6">HhH-GPD domain-containing protein</fullName>
    </recommendedName>
</protein>
<dbReference type="HAMAP" id="MF_03183">
    <property type="entry name" value="Endonuclease_III_Nth"/>
    <property type="match status" value="1"/>
</dbReference>
<dbReference type="SUPFAM" id="SSF48150">
    <property type="entry name" value="DNA-glycosylase"/>
    <property type="match status" value="1"/>
</dbReference>
<evidence type="ECO:0000313" key="7">
    <source>
        <dbReference type="EMBL" id="EGG09905.1"/>
    </source>
</evidence>
<dbReference type="PANTHER" id="PTHR43286:SF1">
    <property type="entry name" value="ENDONUCLEASE III-LIKE PROTEIN 1"/>
    <property type="match status" value="1"/>
</dbReference>
<gene>
    <name evidence="7" type="ORF">MELLADRAFT_26899</name>
</gene>
<evidence type="ECO:0000256" key="4">
    <source>
        <dbReference type="ARBA" id="ARBA00023239"/>
    </source>
</evidence>
<organism evidence="8">
    <name type="scientific">Melampsora larici-populina (strain 98AG31 / pathotype 3-4-7)</name>
    <name type="common">Poplar leaf rust fungus</name>
    <dbReference type="NCBI Taxonomy" id="747676"/>
    <lineage>
        <taxon>Eukaryota</taxon>
        <taxon>Fungi</taxon>
        <taxon>Dikarya</taxon>
        <taxon>Basidiomycota</taxon>
        <taxon>Pucciniomycotina</taxon>
        <taxon>Pucciniomycetes</taxon>
        <taxon>Pucciniales</taxon>
        <taxon>Melampsoraceae</taxon>
        <taxon>Melampsora</taxon>
    </lineage>
</organism>
<dbReference type="GO" id="GO:0006285">
    <property type="term" value="P:base-excision repair, AP site formation"/>
    <property type="evidence" value="ECO:0007669"/>
    <property type="project" value="InterPro"/>
</dbReference>
<dbReference type="Gene3D" id="1.10.340.30">
    <property type="entry name" value="Hypothetical protein, domain 2"/>
    <property type="match status" value="1"/>
</dbReference>
<dbReference type="Pfam" id="PF00730">
    <property type="entry name" value="HhH-GPD"/>
    <property type="match status" value="1"/>
</dbReference>
<evidence type="ECO:0000256" key="3">
    <source>
        <dbReference type="ARBA" id="ARBA00023204"/>
    </source>
</evidence>
<evidence type="ECO:0000256" key="1">
    <source>
        <dbReference type="ARBA" id="ARBA00022763"/>
    </source>
</evidence>
<keyword evidence="5" id="KW-0326">Glycosidase</keyword>
<dbReference type="InterPro" id="IPR011257">
    <property type="entry name" value="DNA_glycosylase"/>
</dbReference>
<dbReference type="AlphaFoldDB" id="F4RCZ0"/>
<dbReference type="EMBL" id="GL883096">
    <property type="protein sequence ID" value="EGG09905.1"/>
    <property type="molecule type" value="Genomic_DNA"/>
</dbReference>
<dbReference type="VEuPathDB" id="FungiDB:MELLADRAFT_26899"/>
<sequence>APKRWEETYNLIKTQRESLIAPVDTMGCDQAGFDPLNPDLKPTEVERRLSCLVSLMLSSQTKDQITHQAVLNLKRNLSNGLSVNSLRNSSLLQIENCINKVGFWRRKASYLKEMAEDLYSFHQSDVPKTLGKRVGPKMAFLALASAWSINEGIGVDTHVHRITNRLGWHLPPTTEPEQTRLNLQSWLPKNLHQEINHLLVGFGQLICLPIGPKCETCFVGQIEGLCPS</sequence>
<dbReference type="GO" id="GO:0003906">
    <property type="term" value="F:DNA-(apurinic or apyrimidinic site) endonuclease activity"/>
    <property type="evidence" value="ECO:0007669"/>
    <property type="project" value="InterPro"/>
</dbReference>
<dbReference type="InParanoid" id="F4RCZ0"/>
<dbReference type="GO" id="GO:0006289">
    <property type="term" value="P:nucleotide-excision repair"/>
    <property type="evidence" value="ECO:0007669"/>
    <property type="project" value="TreeGrafter"/>
</dbReference>
<accession>F4RCZ0</accession>
<dbReference type="FunCoup" id="F4RCZ0">
    <property type="interactions" value="202"/>
</dbReference>
<evidence type="ECO:0000256" key="5">
    <source>
        <dbReference type="ARBA" id="ARBA00023295"/>
    </source>
</evidence>
<evidence type="ECO:0000256" key="2">
    <source>
        <dbReference type="ARBA" id="ARBA00022801"/>
    </source>
</evidence>
<evidence type="ECO:0000259" key="6">
    <source>
        <dbReference type="SMART" id="SM00478"/>
    </source>
</evidence>
<dbReference type="RefSeq" id="XP_007406959.1">
    <property type="nucleotide sequence ID" value="XM_007406897.1"/>
</dbReference>
<dbReference type="Gene3D" id="1.10.1670.10">
    <property type="entry name" value="Helix-hairpin-Helix base-excision DNA repair enzymes (C-terminal)"/>
    <property type="match status" value="1"/>
</dbReference>
<dbReference type="GeneID" id="18926968"/>
<proteinExistence type="inferred from homology"/>